<feature type="region of interest" description="Disordered" evidence="1">
    <location>
        <begin position="394"/>
        <end position="424"/>
    </location>
</feature>
<dbReference type="STRING" id="90262.A0A1X2I4U5"/>
<proteinExistence type="predicted"/>
<feature type="compositionally biased region" description="Polar residues" evidence="1">
    <location>
        <begin position="608"/>
        <end position="628"/>
    </location>
</feature>
<feature type="compositionally biased region" description="Acidic residues" evidence="1">
    <location>
        <begin position="406"/>
        <end position="417"/>
    </location>
</feature>
<dbReference type="PANTHER" id="PTHR14932">
    <property type="entry name" value="RAS GTPASE-RELATED"/>
    <property type="match status" value="1"/>
</dbReference>
<dbReference type="Proteomes" id="UP000193560">
    <property type="component" value="Unassembled WGS sequence"/>
</dbReference>
<feature type="compositionally biased region" description="Basic residues" evidence="1">
    <location>
        <begin position="635"/>
        <end position="645"/>
    </location>
</feature>
<protein>
    <recommendedName>
        <fullName evidence="4">P-loop containing nucleoside triphosphate hydrolase protein</fullName>
    </recommendedName>
</protein>
<comment type="caution">
    <text evidence="2">The sequence shown here is derived from an EMBL/GenBank/DDBJ whole genome shotgun (WGS) entry which is preliminary data.</text>
</comment>
<feature type="region of interest" description="Disordered" evidence="1">
    <location>
        <begin position="121"/>
        <end position="145"/>
    </location>
</feature>
<dbReference type="Gene3D" id="3.40.50.300">
    <property type="entry name" value="P-loop containing nucleotide triphosphate hydrolases"/>
    <property type="match status" value="1"/>
</dbReference>
<feature type="region of interest" description="Disordered" evidence="1">
    <location>
        <begin position="439"/>
        <end position="477"/>
    </location>
</feature>
<dbReference type="SUPFAM" id="SSF52540">
    <property type="entry name" value="P-loop containing nucleoside triphosphate hydrolases"/>
    <property type="match status" value="1"/>
</dbReference>
<organism evidence="2 3">
    <name type="scientific">Absidia repens</name>
    <dbReference type="NCBI Taxonomy" id="90262"/>
    <lineage>
        <taxon>Eukaryota</taxon>
        <taxon>Fungi</taxon>
        <taxon>Fungi incertae sedis</taxon>
        <taxon>Mucoromycota</taxon>
        <taxon>Mucoromycotina</taxon>
        <taxon>Mucoromycetes</taxon>
        <taxon>Mucorales</taxon>
        <taxon>Cunninghamellaceae</taxon>
        <taxon>Absidia</taxon>
    </lineage>
</organism>
<keyword evidence="3" id="KW-1185">Reference proteome</keyword>
<dbReference type="OrthoDB" id="207081at2759"/>
<dbReference type="EMBL" id="MCGE01000028">
    <property type="protein sequence ID" value="ORZ09227.1"/>
    <property type="molecule type" value="Genomic_DNA"/>
</dbReference>
<dbReference type="PANTHER" id="PTHR14932:SF1">
    <property type="entry name" value="RAB-LIKE PROTEIN 6"/>
    <property type="match status" value="1"/>
</dbReference>
<feature type="compositionally biased region" description="Polar residues" evidence="1">
    <location>
        <begin position="445"/>
        <end position="457"/>
    </location>
</feature>
<accession>A0A1X2I4U5</accession>
<dbReference type="AlphaFoldDB" id="A0A1X2I4U5"/>
<sequence length="654" mass="74046">MSSWWSFSTLKKEQSSPTPTNHVSPTQPFKTMSNAFRKGVQYNMKIVIRGDVMTGKTTLFDRLQGSKFEEESYSSTPQIQVANIPWQYKDSNDIVKIEVWDVVDKAHNNNNKKMDHGIKLQHTATGPTDPPAAEQVHEQKSSSADMDMALDASTVDVYRNAHAALFIFDTTKQWTFDYVNNALDSVPDNLAVLVLGNFMDKERVVSVEEIHATLYEHNKRRIENGTIKPNLIRYVEISLKTGLGLKFIYDYLGVPFLQLMMETLRKQLELKATDVLDLLETLDNSEDVPEYMQRRRGQDNFDQPAEPHLAKQHEAMKMAWNDELEEITAYSGPPENEFLMDQSPSTLSPPTAPVKVQKRQGSLDAMHIPSPIVDQFETGSLEDDWFQDDTEPAIQPSLNLKNSNGENDDNDEDDGENDLPGNPMVARDEDVAAVEYYQEPHEAESATTSPEGTQTASHQRRASHEPTVMKISDDVSNYYDDDDDPEDSKAMNYRHHMYQTPTFKSELNDIWATHGTNGGINIIQSDSEDEDNIIRHVPDSPPSPYHSPTSSDLRQHVDSPSFSDFAMGGYEEIGGASHDNPWYQPMHNKLEEHGESRNKPTDMIYQEPQRSLSDHLNTTSMNGEKTNATPSTEKKPKKKKKSKSTKNKEKAVKT</sequence>
<dbReference type="InterPro" id="IPR027417">
    <property type="entry name" value="P-loop_NTPase"/>
</dbReference>
<feature type="region of interest" description="Disordered" evidence="1">
    <location>
        <begin position="1"/>
        <end position="30"/>
    </location>
</feature>
<gene>
    <name evidence="2" type="ORF">BCR42DRAFT_495091</name>
</gene>
<evidence type="ECO:0008006" key="4">
    <source>
        <dbReference type="Google" id="ProtNLM"/>
    </source>
</evidence>
<feature type="compositionally biased region" description="Basic and acidic residues" evidence="1">
    <location>
        <begin position="588"/>
        <end position="600"/>
    </location>
</feature>
<dbReference type="GO" id="GO:0005829">
    <property type="term" value="C:cytosol"/>
    <property type="evidence" value="ECO:0007669"/>
    <property type="project" value="TreeGrafter"/>
</dbReference>
<name>A0A1X2I4U5_9FUNG</name>
<reference evidence="2 3" key="1">
    <citation type="submission" date="2016-07" db="EMBL/GenBank/DDBJ databases">
        <title>Pervasive Adenine N6-methylation of Active Genes in Fungi.</title>
        <authorList>
            <consortium name="DOE Joint Genome Institute"/>
            <person name="Mondo S.J."/>
            <person name="Dannebaum R.O."/>
            <person name="Kuo R.C."/>
            <person name="Labutti K."/>
            <person name="Haridas S."/>
            <person name="Kuo A."/>
            <person name="Salamov A."/>
            <person name="Ahrendt S.R."/>
            <person name="Lipzen A."/>
            <person name="Sullivan W."/>
            <person name="Andreopoulos W.B."/>
            <person name="Clum A."/>
            <person name="Lindquist E."/>
            <person name="Daum C."/>
            <person name="Ramamoorthy G.K."/>
            <person name="Gryganskyi A."/>
            <person name="Culley D."/>
            <person name="Magnuson J.K."/>
            <person name="James T.Y."/>
            <person name="O'Malley M.A."/>
            <person name="Stajich J.E."/>
            <person name="Spatafora J.W."/>
            <person name="Visel A."/>
            <person name="Grigoriev I.V."/>
        </authorList>
    </citation>
    <scope>NUCLEOTIDE SEQUENCE [LARGE SCALE GENOMIC DNA]</scope>
    <source>
        <strain evidence="2 3">NRRL 1336</strain>
    </source>
</reference>
<dbReference type="PROSITE" id="PS51419">
    <property type="entry name" value="RAB"/>
    <property type="match status" value="1"/>
</dbReference>
<evidence type="ECO:0000313" key="2">
    <source>
        <dbReference type="EMBL" id="ORZ09227.1"/>
    </source>
</evidence>
<dbReference type="InterPro" id="IPR040385">
    <property type="entry name" value="RABL6"/>
</dbReference>
<evidence type="ECO:0000256" key="1">
    <source>
        <dbReference type="SAM" id="MobiDB-lite"/>
    </source>
</evidence>
<feature type="region of interest" description="Disordered" evidence="1">
    <location>
        <begin position="340"/>
        <end position="361"/>
    </location>
</feature>
<feature type="region of interest" description="Disordered" evidence="1">
    <location>
        <begin position="532"/>
        <end position="654"/>
    </location>
</feature>
<dbReference type="GO" id="GO:0005525">
    <property type="term" value="F:GTP binding"/>
    <property type="evidence" value="ECO:0007669"/>
    <property type="project" value="InterPro"/>
</dbReference>
<dbReference type="GO" id="GO:0005634">
    <property type="term" value="C:nucleus"/>
    <property type="evidence" value="ECO:0007669"/>
    <property type="project" value="TreeGrafter"/>
</dbReference>
<evidence type="ECO:0000313" key="3">
    <source>
        <dbReference type="Proteomes" id="UP000193560"/>
    </source>
</evidence>